<evidence type="ECO:0000313" key="2">
    <source>
        <dbReference type="Proteomes" id="UP001341281"/>
    </source>
</evidence>
<dbReference type="EMBL" id="CP144746">
    <property type="protein sequence ID" value="WVZ57068.1"/>
    <property type="molecule type" value="Genomic_DNA"/>
</dbReference>
<organism evidence="1 2">
    <name type="scientific">Paspalum notatum var. saurae</name>
    <dbReference type="NCBI Taxonomy" id="547442"/>
    <lineage>
        <taxon>Eukaryota</taxon>
        <taxon>Viridiplantae</taxon>
        <taxon>Streptophyta</taxon>
        <taxon>Embryophyta</taxon>
        <taxon>Tracheophyta</taxon>
        <taxon>Spermatophyta</taxon>
        <taxon>Magnoliopsida</taxon>
        <taxon>Liliopsida</taxon>
        <taxon>Poales</taxon>
        <taxon>Poaceae</taxon>
        <taxon>PACMAD clade</taxon>
        <taxon>Panicoideae</taxon>
        <taxon>Andropogonodae</taxon>
        <taxon>Paspaleae</taxon>
        <taxon>Paspalinae</taxon>
        <taxon>Paspalum</taxon>
    </lineage>
</organism>
<dbReference type="AlphaFoldDB" id="A0AAQ3SH37"/>
<evidence type="ECO:0000313" key="1">
    <source>
        <dbReference type="EMBL" id="WVZ57068.1"/>
    </source>
</evidence>
<accession>A0AAQ3SH37</accession>
<keyword evidence="2" id="KW-1185">Reference proteome</keyword>
<name>A0AAQ3SH37_PASNO</name>
<gene>
    <name evidence="1" type="ORF">U9M48_007504</name>
</gene>
<sequence>MKIYAPFPLLALIKESLFNQARTSNCHKFRLQVHYKSGNRAKIKQCLQLLPVHAVRTMH</sequence>
<proteinExistence type="predicted"/>
<protein>
    <submittedName>
        <fullName evidence="1">Uncharacterized protein</fullName>
    </submittedName>
</protein>
<reference evidence="1 2" key="1">
    <citation type="submission" date="2024-02" db="EMBL/GenBank/DDBJ databases">
        <title>High-quality chromosome-scale genome assembly of Pensacola bahiagrass (Paspalum notatum Flugge var. saurae).</title>
        <authorList>
            <person name="Vega J.M."/>
            <person name="Podio M."/>
            <person name="Orjuela J."/>
            <person name="Siena L.A."/>
            <person name="Pessino S.C."/>
            <person name="Combes M.C."/>
            <person name="Mariac C."/>
            <person name="Albertini E."/>
            <person name="Pupilli F."/>
            <person name="Ortiz J.P.A."/>
            <person name="Leblanc O."/>
        </authorList>
    </citation>
    <scope>NUCLEOTIDE SEQUENCE [LARGE SCALE GENOMIC DNA]</scope>
    <source>
        <strain evidence="1">R1</strain>
        <tissue evidence="1">Leaf</tissue>
    </source>
</reference>
<dbReference type="Proteomes" id="UP001341281">
    <property type="component" value="Chromosome 02"/>
</dbReference>